<feature type="chain" id="PRO_5044854341" description="protein-tyrosine-phosphatase" evidence="10">
    <location>
        <begin position="21"/>
        <end position="1316"/>
    </location>
</feature>
<keyword evidence="14" id="KW-1185">Reference proteome</keyword>
<dbReference type="SMART" id="SM00607">
    <property type="entry name" value="FTP"/>
    <property type="match status" value="1"/>
</dbReference>
<keyword evidence="6" id="KW-0904">Protein phosphatase</keyword>
<dbReference type="PROSITE" id="PS50056">
    <property type="entry name" value="TYR_PHOSPHATASE_2"/>
    <property type="match status" value="2"/>
</dbReference>
<evidence type="ECO:0000256" key="6">
    <source>
        <dbReference type="ARBA" id="ARBA00022912"/>
    </source>
</evidence>
<accession>A0ABD3X0P8</accession>
<comment type="similarity">
    <text evidence="1">Belongs to the protein-tyrosine phosphatase family.</text>
</comment>
<evidence type="ECO:0000256" key="8">
    <source>
        <dbReference type="ARBA" id="ARBA00051722"/>
    </source>
</evidence>
<keyword evidence="5" id="KW-0106">Calcium</keyword>
<dbReference type="Proteomes" id="UP001634394">
    <property type="component" value="Unassembled WGS sequence"/>
</dbReference>
<organism evidence="13 14">
    <name type="scientific">Sinanodonta woodiana</name>
    <name type="common">Chinese pond mussel</name>
    <name type="synonym">Anodonta woodiana</name>
    <dbReference type="NCBI Taxonomy" id="1069815"/>
    <lineage>
        <taxon>Eukaryota</taxon>
        <taxon>Metazoa</taxon>
        <taxon>Spiralia</taxon>
        <taxon>Lophotrochozoa</taxon>
        <taxon>Mollusca</taxon>
        <taxon>Bivalvia</taxon>
        <taxon>Autobranchia</taxon>
        <taxon>Heteroconchia</taxon>
        <taxon>Palaeoheterodonta</taxon>
        <taxon>Unionida</taxon>
        <taxon>Unionoidea</taxon>
        <taxon>Unionidae</taxon>
        <taxon>Unioninae</taxon>
        <taxon>Sinanodonta</taxon>
    </lineage>
</organism>
<dbReference type="Gene3D" id="2.60.120.260">
    <property type="entry name" value="Galactose-binding domain-like"/>
    <property type="match status" value="2"/>
</dbReference>
<dbReference type="GO" id="GO:0046872">
    <property type="term" value="F:metal ion binding"/>
    <property type="evidence" value="ECO:0007669"/>
    <property type="project" value="UniProtKB-KW"/>
</dbReference>
<dbReference type="GO" id="GO:0004725">
    <property type="term" value="F:protein tyrosine phosphatase activity"/>
    <property type="evidence" value="ECO:0007669"/>
    <property type="project" value="UniProtKB-EC"/>
</dbReference>
<dbReference type="SUPFAM" id="SSF49785">
    <property type="entry name" value="Galactose-binding domain-like"/>
    <property type="match status" value="2"/>
</dbReference>
<evidence type="ECO:0000256" key="9">
    <source>
        <dbReference type="SAM" id="Phobius"/>
    </source>
</evidence>
<evidence type="ECO:0000313" key="13">
    <source>
        <dbReference type="EMBL" id="KAL3879812.1"/>
    </source>
</evidence>
<dbReference type="Gene3D" id="3.90.190.10">
    <property type="entry name" value="Protein tyrosine phosphatase superfamily"/>
    <property type="match status" value="2"/>
</dbReference>
<dbReference type="SUPFAM" id="SSF52799">
    <property type="entry name" value="(Phosphotyrosine protein) phosphatases II"/>
    <property type="match status" value="2"/>
</dbReference>
<evidence type="ECO:0000313" key="14">
    <source>
        <dbReference type="Proteomes" id="UP001634394"/>
    </source>
</evidence>
<feature type="domain" description="Tyrosine-protein phosphatase" evidence="11">
    <location>
        <begin position="1028"/>
        <end position="1306"/>
    </location>
</feature>
<evidence type="ECO:0000256" key="4">
    <source>
        <dbReference type="ARBA" id="ARBA00022801"/>
    </source>
</evidence>
<gene>
    <name evidence="13" type="ORF">ACJMK2_032094</name>
</gene>
<dbReference type="InterPro" id="IPR000387">
    <property type="entry name" value="Tyr_Pase_dom"/>
</dbReference>
<dbReference type="InterPro" id="IPR000242">
    <property type="entry name" value="PTP_cat"/>
</dbReference>
<comment type="caution">
    <text evidence="13">The sequence shown here is derived from an EMBL/GenBank/DDBJ whole genome shotgun (WGS) entry which is preliminary data.</text>
</comment>
<protein>
    <recommendedName>
        <fullName evidence="2">protein-tyrosine-phosphatase</fullName>
        <ecNumber evidence="2">3.1.3.48</ecNumber>
    </recommendedName>
</protein>
<dbReference type="SMART" id="SM00404">
    <property type="entry name" value="PTPc_motif"/>
    <property type="match status" value="2"/>
</dbReference>
<dbReference type="InterPro" id="IPR050348">
    <property type="entry name" value="Protein-Tyr_Phosphatase"/>
</dbReference>
<feature type="domain" description="Tyrosine specific protein phosphatases" evidence="12">
    <location>
        <begin position="918"/>
        <end position="987"/>
    </location>
</feature>
<keyword evidence="9" id="KW-1133">Transmembrane helix</keyword>
<dbReference type="InterPro" id="IPR029021">
    <property type="entry name" value="Prot-tyrosine_phosphatase-like"/>
</dbReference>
<dbReference type="Pfam" id="PF00754">
    <property type="entry name" value="F5_F8_type_C"/>
    <property type="match status" value="2"/>
</dbReference>
<dbReference type="EC" id="3.1.3.48" evidence="2"/>
<dbReference type="InterPro" id="IPR016130">
    <property type="entry name" value="Tyr_Pase_AS"/>
</dbReference>
<evidence type="ECO:0000256" key="2">
    <source>
        <dbReference type="ARBA" id="ARBA00013064"/>
    </source>
</evidence>
<proteinExistence type="inferred from homology"/>
<reference evidence="13 14" key="1">
    <citation type="submission" date="2024-11" db="EMBL/GenBank/DDBJ databases">
        <title>Chromosome-level genome assembly of the freshwater bivalve Anodonta woodiana.</title>
        <authorList>
            <person name="Chen X."/>
        </authorList>
    </citation>
    <scope>NUCLEOTIDE SEQUENCE [LARGE SCALE GENOMIC DNA]</scope>
    <source>
        <strain evidence="13">MN2024</strain>
        <tissue evidence="13">Gills</tissue>
    </source>
</reference>
<dbReference type="SMART" id="SM00194">
    <property type="entry name" value="PTPc"/>
    <property type="match status" value="2"/>
</dbReference>
<evidence type="ECO:0000259" key="12">
    <source>
        <dbReference type="PROSITE" id="PS50056"/>
    </source>
</evidence>
<dbReference type="PANTHER" id="PTHR19134:SF562">
    <property type="entry name" value="PROTEIN-TYROSINE-PHOSPHATASE"/>
    <property type="match status" value="1"/>
</dbReference>
<dbReference type="FunFam" id="3.90.190.10:FF:000102">
    <property type="entry name" value="Receptor-type tyrosine-protein phosphatase"/>
    <property type="match status" value="2"/>
</dbReference>
<dbReference type="InterPro" id="IPR000421">
    <property type="entry name" value="FA58C"/>
</dbReference>
<dbReference type="PRINTS" id="PR00700">
    <property type="entry name" value="PRTYPHPHTASE"/>
</dbReference>
<keyword evidence="3" id="KW-0479">Metal-binding</keyword>
<feature type="signal peptide" evidence="10">
    <location>
        <begin position="1"/>
        <end position="20"/>
    </location>
</feature>
<dbReference type="Pfam" id="PF00102">
    <property type="entry name" value="Y_phosphatase"/>
    <property type="match status" value="2"/>
</dbReference>
<comment type="catalytic activity">
    <reaction evidence="8">
        <text>O-phospho-L-tyrosyl-[protein] + H2O = L-tyrosyl-[protein] + phosphate</text>
        <dbReference type="Rhea" id="RHEA:10684"/>
        <dbReference type="Rhea" id="RHEA-COMP:10136"/>
        <dbReference type="Rhea" id="RHEA-COMP:20101"/>
        <dbReference type="ChEBI" id="CHEBI:15377"/>
        <dbReference type="ChEBI" id="CHEBI:43474"/>
        <dbReference type="ChEBI" id="CHEBI:46858"/>
        <dbReference type="ChEBI" id="CHEBI:61978"/>
        <dbReference type="EC" id="3.1.3.48"/>
    </reaction>
</comment>
<feature type="domain" description="Tyrosine-protein phosphatase" evidence="11">
    <location>
        <begin position="744"/>
        <end position="996"/>
    </location>
</feature>
<dbReference type="CDD" id="cd00047">
    <property type="entry name" value="PTPc"/>
    <property type="match status" value="1"/>
</dbReference>
<keyword evidence="9" id="KW-0472">Membrane</keyword>
<dbReference type="EMBL" id="JBJQND010000004">
    <property type="protein sequence ID" value="KAL3879812.1"/>
    <property type="molecule type" value="Genomic_DNA"/>
</dbReference>
<feature type="domain" description="Tyrosine specific protein phosphatases" evidence="12">
    <location>
        <begin position="1222"/>
        <end position="1297"/>
    </location>
</feature>
<dbReference type="InterPro" id="IPR006585">
    <property type="entry name" value="FTP1"/>
</dbReference>
<dbReference type="Gene3D" id="2.170.300.10">
    <property type="entry name" value="Tie2 ligand-binding domain superfamily"/>
    <property type="match status" value="1"/>
</dbReference>
<keyword evidence="10" id="KW-0732">Signal</keyword>
<name>A0ABD3X0P8_SINWO</name>
<keyword evidence="9" id="KW-0812">Transmembrane</keyword>
<sequence length="1316" mass="148150">MKKLLFLAVVSNFSTYFGKAQTCAIGLHNLPRFGPLCEYLCHCGGYQCNRESGECPQNVECDAGWMGSGCQYANIAYGATVSSNHLFNEQNIVDGNGTTCPSVNQQSIDSAYVTIAFGQEVKITEIHLVFSDPATVRHFRISVIFNDTWSVCSSVNDLNGKHNFVVKCDNPLYGRYVNITSEGQDAKLQICEIKFPTGRNVAYGKPAYQSSLFEAWYPRQAVDGDTRSTPPAETTCTHTEITTDPWWILGLQAPIKIMWFRIFNRADDKNSELLNERLRNFRISLSQDNITFQEYYQDKSQDTPQVINPVLNPEIIARFVKIDLQGDRRILTLCEVQVFGDCDEGSYGNCTENCSYCPGDSCDKLTGYCQECQLGYFGNTCNKSCDYCYQGDCSHDTGKCRTCPPGKQGDYCELECLGFYFGMNCSSRCGNCLNGDVCHKVIGTCPRGCQDGWQEVKCLRECDDLFYGNCSTSCGKCAAGRPCNKSSGLCDNGACMDGWQTIKCDIPCDDHYYGNCSTECGRCRHLTLCDKVNGPCPSGLCSEGWRGDKCDKVCDSTHYGQNCELPCGKCLNKTCHSITGNCSGNASCQPGWQGSRCNISSVEIQRPESGVDVGIVAGSVGAVVGIVGVIVAIVIFIIIQRRRKHKQKPSTMSSLPSSSSKNEDTFVYENSTFVRKDDSTLELNVTRNKVHEDKHKAISKQKKTVVIDDIETYYNVGSALPKGTIPLSKFWDYVQEKFLDEKSFSEEFDNLPSGLQLPTTVALRSENRKKNRYKQLYAYDVNRVVLQPLAEDDNDYINASFVDGFLRPMMYIASQGTTKDNINDFWRMMWQYGVEKIVMLTGLVEGGKHKCELYWPEEEGQSLPFGSVTVKLLDTDSYADYEIRTLEMSVNKQSTQLTHFHYTTWPDKGVPETASSIIQFWYKVNAIPTKQAIVVHCSAGIGRTGTYIALDYLVSHGKIEGHVNVSACVSNLRRQRVNMVQTKEQYCFLHETLAEALLLSGTTTASNNFPNVCKELLEVDGDSGKLKLQLEYERLQTEVMNHDVVYAVITMDDDEEGEVNLTKHGYSTARTTDNKDKSRDNSVLPADRHRIYLSTRVSDRNDYINAVVLPSHKQRKAFILTQMPLPDTVIDLWRMINDFGARTIIMLNSMDSNTHDIGIYWPKDGEVQYGPFCVRLMKTEKYKNYTELILSFSVTGDENIQFVKQFQFTNWAANSDVPGSVEAFLDLLDAVETWQKESEAKPVVVHCLNGAQRSGLYCVISSTIERLNVEKDVAIVQIIKRMRAIRHQIIPNYEQFWFCHESIRQYISKSETYYNF</sequence>
<evidence type="ECO:0000256" key="3">
    <source>
        <dbReference type="ARBA" id="ARBA00022723"/>
    </source>
</evidence>
<dbReference type="InterPro" id="IPR003595">
    <property type="entry name" value="Tyr_Pase_cat"/>
</dbReference>
<evidence type="ECO:0000256" key="10">
    <source>
        <dbReference type="SAM" id="SignalP"/>
    </source>
</evidence>
<dbReference type="PANTHER" id="PTHR19134">
    <property type="entry name" value="RECEPTOR-TYPE TYROSINE-PROTEIN PHOSPHATASE"/>
    <property type="match status" value="1"/>
</dbReference>
<dbReference type="PROSITE" id="PS50055">
    <property type="entry name" value="TYR_PHOSPHATASE_PTP"/>
    <property type="match status" value="2"/>
</dbReference>
<evidence type="ECO:0000256" key="1">
    <source>
        <dbReference type="ARBA" id="ARBA00009580"/>
    </source>
</evidence>
<evidence type="ECO:0000256" key="5">
    <source>
        <dbReference type="ARBA" id="ARBA00022837"/>
    </source>
</evidence>
<evidence type="ECO:0000259" key="11">
    <source>
        <dbReference type="PROSITE" id="PS50055"/>
    </source>
</evidence>
<dbReference type="PROSITE" id="PS00383">
    <property type="entry name" value="TYR_PHOSPHATASE_1"/>
    <property type="match status" value="2"/>
</dbReference>
<keyword evidence="7" id="KW-1015">Disulfide bond</keyword>
<evidence type="ECO:0000256" key="7">
    <source>
        <dbReference type="ARBA" id="ARBA00023157"/>
    </source>
</evidence>
<feature type="transmembrane region" description="Helical" evidence="9">
    <location>
        <begin position="615"/>
        <end position="639"/>
    </location>
</feature>
<keyword evidence="4" id="KW-0378">Hydrolase</keyword>
<dbReference type="InterPro" id="IPR008979">
    <property type="entry name" value="Galactose-bd-like_sf"/>
</dbReference>